<accession>A0A1Y2N6Z8</accession>
<dbReference type="InterPro" id="IPR036390">
    <property type="entry name" value="WH_DNA-bd_sf"/>
</dbReference>
<dbReference type="GO" id="GO:0003700">
    <property type="term" value="F:DNA-binding transcription factor activity"/>
    <property type="evidence" value="ECO:0007669"/>
    <property type="project" value="InterPro"/>
</dbReference>
<keyword evidence="2" id="KW-0238">DNA-binding</keyword>
<evidence type="ECO:0000256" key="1">
    <source>
        <dbReference type="ARBA" id="ARBA00023015"/>
    </source>
</evidence>
<evidence type="ECO:0000256" key="2">
    <source>
        <dbReference type="ARBA" id="ARBA00023125"/>
    </source>
</evidence>
<dbReference type="Gene3D" id="1.10.10.10">
    <property type="entry name" value="Winged helix-like DNA-binding domain superfamily/Winged helix DNA-binding domain"/>
    <property type="match status" value="1"/>
</dbReference>
<evidence type="ECO:0000313" key="5">
    <source>
        <dbReference type="EMBL" id="OSY42867.1"/>
    </source>
</evidence>
<dbReference type="InterPro" id="IPR000524">
    <property type="entry name" value="Tscrpt_reg_HTH_GntR"/>
</dbReference>
<proteinExistence type="predicted"/>
<dbReference type="PROSITE" id="PS50949">
    <property type="entry name" value="HTH_GNTR"/>
    <property type="match status" value="1"/>
</dbReference>
<organism evidence="5 6">
    <name type="scientific">Pseudonocardia autotrophica</name>
    <name type="common">Amycolata autotrophica</name>
    <name type="synonym">Nocardia autotrophica</name>
    <dbReference type="NCBI Taxonomy" id="2074"/>
    <lineage>
        <taxon>Bacteria</taxon>
        <taxon>Bacillati</taxon>
        <taxon>Actinomycetota</taxon>
        <taxon>Actinomycetes</taxon>
        <taxon>Pseudonocardiales</taxon>
        <taxon>Pseudonocardiaceae</taxon>
        <taxon>Pseudonocardia</taxon>
    </lineage>
</organism>
<keyword evidence="3" id="KW-0804">Transcription</keyword>
<evidence type="ECO:0000259" key="4">
    <source>
        <dbReference type="PROSITE" id="PS50949"/>
    </source>
</evidence>
<dbReference type="Pfam" id="PF07729">
    <property type="entry name" value="FCD"/>
    <property type="match status" value="1"/>
</dbReference>
<name>A0A1Y2N6Z8_PSEAH</name>
<dbReference type="GO" id="GO:0003677">
    <property type="term" value="F:DNA binding"/>
    <property type="evidence" value="ECO:0007669"/>
    <property type="project" value="UniProtKB-KW"/>
</dbReference>
<dbReference type="RefSeq" id="WP_197719983.1">
    <property type="nucleotide sequence ID" value="NZ_AP018920.1"/>
</dbReference>
<feature type="domain" description="HTH gntR-type" evidence="4">
    <location>
        <begin position="10"/>
        <end position="78"/>
    </location>
</feature>
<evidence type="ECO:0000256" key="3">
    <source>
        <dbReference type="ARBA" id="ARBA00023163"/>
    </source>
</evidence>
<dbReference type="Proteomes" id="UP000194360">
    <property type="component" value="Unassembled WGS sequence"/>
</dbReference>
<dbReference type="SMART" id="SM00895">
    <property type="entry name" value="FCD"/>
    <property type="match status" value="1"/>
</dbReference>
<dbReference type="SMART" id="SM00345">
    <property type="entry name" value="HTH_GNTR"/>
    <property type="match status" value="1"/>
</dbReference>
<dbReference type="Pfam" id="PF00392">
    <property type="entry name" value="GntR"/>
    <property type="match status" value="1"/>
</dbReference>
<comment type="caution">
    <text evidence="5">The sequence shown here is derived from an EMBL/GenBank/DDBJ whole genome shotgun (WGS) entry which is preliminary data.</text>
</comment>
<dbReference type="PANTHER" id="PTHR43537:SF45">
    <property type="entry name" value="GNTR FAMILY REGULATORY PROTEIN"/>
    <property type="match status" value="1"/>
</dbReference>
<gene>
    <name evidence="5" type="ORF">BG845_01109</name>
</gene>
<reference evidence="5 6" key="1">
    <citation type="submission" date="2016-09" db="EMBL/GenBank/DDBJ databases">
        <title>Pseudonocardia autotrophica DSM535, a candidate organism with high potential of specific P450 cytochromes.</title>
        <authorList>
            <person name="Grumaz C."/>
            <person name="Vainshtein Y."/>
            <person name="Kirstahler P."/>
            <person name="Sohn K."/>
        </authorList>
    </citation>
    <scope>NUCLEOTIDE SEQUENCE [LARGE SCALE GENOMIC DNA]</scope>
    <source>
        <strain evidence="5 6">DSM 535</strain>
    </source>
</reference>
<dbReference type="STRING" id="2074.BG845_01109"/>
<keyword evidence="6" id="KW-1185">Reference proteome</keyword>
<evidence type="ECO:0000313" key="6">
    <source>
        <dbReference type="Proteomes" id="UP000194360"/>
    </source>
</evidence>
<dbReference type="SUPFAM" id="SSF48008">
    <property type="entry name" value="GntR ligand-binding domain-like"/>
    <property type="match status" value="1"/>
</dbReference>
<dbReference type="Gene3D" id="1.20.120.530">
    <property type="entry name" value="GntR ligand-binding domain-like"/>
    <property type="match status" value="1"/>
</dbReference>
<dbReference type="EMBL" id="MIGB01000004">
    <property type="protein sequence ID" value="OSY42867.1"/>
    <property type="molecule type" value="Genomic_DNA"/>
</dbReference>
<dbReference type="InterPro" id="IPR008920">
    <property type="entry name" value="TF_FadR/GntR_C"/>
</dbReference>
<dbReference type="PANTHER" id="PTHR43537">
    <property type="entry name" value="TRANSCRIPTIONAL REGULATOR, GNTR FAMILY"/>
    <property type="match status" value="1"/>
</dbReference>
<keyword evidence="1" id="KW-0805">Transcription regulation</keyword>
<sequence length="236" mass="26265">MTGELSVPGRRSTAEVYEEIRTMILESRIEPGERINLDALARDLGVSQTPVREAVRHLEGDHLVVRAEEGRGYRTTALLDRAGLRELFEFRLLVDLWAVRAVAVNRLANPAGRLAREVDRFERAAVGLADVRRLLITHDTTFHGEILAACGNDVARRAYAGTHGHLHAFRLYSPDIDGTATVREHRAVLEAIAACDPDSAEEAMRRHLVDAFHRFDAAFAAGDRAQLRTPGRQSLF</sequence>
<dbReference type="InterPro" id="IPR011711">
    <property type="entry name" value="GntR_C"/>
</dbReference>
<dbReference type="SUPFAM" id="SSF46785">
    <property type="entry name" value="Winged helix' DNA-binding domain"/>
    <property type="match status" value="1"/>
</dbReference>
<dbReference type="AlphaFoldDB" id="A0A1Y2N6Z8"/>
<protein>
    <submittedName>
        <fullName evidence="5">Transcriptional regulator NanR</fullName>
    </submittedName>
</protein>
<dbReference type="InterPro" id="IPR036388">
    <property type="entry name" value="WH-like_DNA-bd_sf"/>
</dbReference>